<evidence type="ECO:0000313" key="2">
    <source>
        <dbReference type="EMBL" id="KAJ1183760.1"/>
    </source>
</evidence>
<accession>A0AAV7U3V5</accession>
<dbReference type="AlphaFoldDB" id="A0AAV7U3V5"/>
<feature type="region of interest" description="Disordered" evidence="1">
    <location>
        <begin position="40"/>
        <end position="90"/>
    </location>
</feature>
<dbReference type="Proteomes" id="UP001066276">
    <property type="component" value="Chromosome 3_1"/>
</dbReference>
<dbReference type="EMBL" id="JANPWB010000005">
    <property type="protein sequence ID" value="KAJ1183760.1"/>
    <property type="molecule type" value="Genomic_DNA"/>
</dbReference>
<organism evidence="2 3">
    <name type="scientific">Pleurodeles waltl</name>
    <name type="common">Iberian ribbed newt</name>
    <dbReference type="NCBI Taxonomy" id="8319"/>
    <lineage>
        <taxon>Eukaryota</taxon>
        <taxon>Metazoa</taxon>
        <taxon>Chordata</taxon>
        <taxon>Craniata</taxon>
        <taxon>Vertebrata</taxon>
        <taxon>Euteleostomi</taxon>
        <taxon>Amphibia</taxon>
        <taxon>Batrachia</taxon>
        <taxon>Caudata</taxon>
        <taxon>Salamandroidea</taxon>
        <taxon>Salamandridae</taxon>
        <taxon>Pleurodelinae</taxon>
        <taxon>Pleurodeles</taxon>
    </lineage>
</organism>
<comment type="caution">
    <text evidence="2">The sequence shown here is derived from an EMBL/GenBank/DDBJ whole genome shotgun (WGS) entry which is preliminary data.</text>
</comment>
<gene>
    <name evidence="2" type="ORF">NDU88_000574</name>
</gene>
<keyword evidence="3" id="KW-1185">Reference proteome</keyword>
<proteinExistence type="predicted"/>
<evidence type="ECO:0000313" key="3">
    <source>
        <dbReference type="Proteomes" id="UP001066276"/>
    </source>
</evidence>
<name>A0AAV7U3V5_PLEWA</name>
<evidence type="ECO:0000256" key="1">
    <source>
        <dbReference type="SAM" id="MobiDB-lite"/>
    </source>
</evidence>
<reference evidence="2" key="1">
    <citation type="journal article" date="2022" name="bioRxiv">
        <title>Sequencing and chromosome-scale assembly of the giantPleurodeles waltlgenome.</title>
        <authorList>
            <person name="Brown T."/>
            <person name="Elewa A."/>
            <person name="Iarovenko S."/>
            <person name="Subramanian E."/>
            <person name="Araus A.J."/>
            <person name="Petzold A."/>
            <person name="Susuki M."/>
            <person name="Suzuki K.-i.T."/>
            <person name="Hayashi T."/>
            <person name="Toyoda A."/>
            <person name="Oliveira C."/>
            <person name="Osipova E."/>
            <person name="Leigh N.D."/>
            <person name="Simon A."/>
            <person name="Yun M.H."/>
        </authorList>
    </citation>
    <scope>NUCLEOTIDE SEQUENCE</scope>
    <source>
        <strain evidence="2">20211129_DDA</strain>
        <tissue evidence="2">Liver</tissue>
    </source>
</reference>
<protein>
    <submittedName>
        <fullName evidence="2">Uncharacterized protein</fullName>
    </submittedName>
</protein>
<sequence length="90" mass="9298">MTVPYSISHCHQNIVMGRRGLAAYEPSQHVSASQVVLLPGTTARPSNSQDVGGVSPKREPDLRDVSPAQTSSVLGLDGSGTGSRAVLGLS</sequence>